<name>A0ABP1DWW8_9APHY</name>
<gene>
    <name evidence="1" type="ORF">GFSPODELE1_LOCUS8394</name>
</gene>
<reference evidence="2" key="1">
    <citation type="submission" date="2024-04" db="EMBL/GenBank/DDBJ databases">
        <authorList>
            <person name="Shaw F."/>
            <person name="Minotto A."/>
        </authorList>
    </citation>
    <scope>NUCLEOTIDE SEQUENCE [LARGE SCALE GENOMIC DNA]</scope>
</reference>
<dbReference type="EMBL" id="OZ037949">
    <property type="protein sequence ID" value="CAL1711553.1"/>
    <property type="molecule type" value="Genomic_DNA"/>
</dbReference>
<proteinExistence type="predicted"/>
<evidence type="ECO:0000313" key="2">
    <source>
        <dbReference type="Proteomes" id="UP001497453"/>
    </source>
</evidence>
<protein>
    <submittedName>
        <fullName evidence="1">Uncharacterized protein</fullName>
    </submittedName>
</protein>
<dbReference type="Proteomes" id="UP001497453">
    <property type="component" value="Chromosome 6"/>
</dbReference>
<organism evidence="1 2">
    <name type="scientific">Somion occarium</name>
    <dbReference type="NCBI Taxonomy" id="3059160"/>
    <lineage>
        <taxon>Eukaryota</taxon>
        <taxon>Fungi</taxon>
        <taxon>Dikarya</taxon>
        <taxon>Basidiomycota</taxon>
        <taxon>Agaricomycotina</taxon>
        <taxon>Agaricomycetes</taxon>
        <taxon>Polyporales</taxon>
        <taxon>Cerrenaceae</taxon>
        <taxon>Somion</taxon>
    </lineage>
</organism>
<keyword evidence="2" id="KW-1185">Reference proteome</keyword>
<sequence length="100" mass="11099">MVCLGRAVANFEFPVERQPVAVEVGLEAFPFGVYRALCASSSRHRSTPLHFFYFPADSPPRLSGIPAMLVSGVRIQLQLHMCWPCDLSDTIRCVAETTND</sequence>
<accession>A0ABP1DWW8</accession>
<evidence type="ECO:0000313" key="1">
    <source>
        <dbReference type="EMBL" id="CAL1711553.1"/>
    </source>
</evidence>